<dbReference type="Gramene" id="EME26699">
    <property type="protein sequence ID" value="EME26699"/>
    <property type="gene ID" value="Gasu_57030"/>
</dbReference>
<reference evidence="5" key="2">
    <citation type="journal article" date="2013" name="Science">
        <title>Gene Transfer from Bacteria and Archaea Facilitated Evolution of an Extremophilic Eukaryote.</title>
        <authorList>
            <person name="Schoenknecht G."/>
            <person name="Chen W.-H."/>
            <person name="Ternes C.M."/>
            <person name="Barbier G.G."/>
            <person name="Shrestha R.P."/>
            <person name="Stanke M."/>
            <person name="Brautigam A."/>
            <person name="Baker B.J."/>
            <person name="Banfield J.F."/>
            <person name="Garavito R.M."/>
            <person name="Carr K."/>
            <person name="Wilkerson C."/>
            <person name="Rensing S.A."/>
            <person name="Gagneul D."/>
            <person name="Dickenson N.E."/>
            <person name="Oesterhelt C."/>
            <person name="Lercher M.J."/>
            <person name="Weber A.P.M."/>
        </authorList>
    </citation>
    <scope>NUCLEOTIDE SEQUENCE</scope>
    <source>
        <strain evidence="5">074W</strain>
    </source>
</reference>
<gene>
    <name evidence="5" type="ORF">Gasu_57030</name>
</gene>
<dbReference type="InterPro" id="IPR017946">
    <property type="entry name" value="PLC-like_Pdiesterase_TIM-brl"/>
</dbReference>
<dbReference type="PANTHER" id="PTHR22958">
    <property type="entry name" value="GLYCEROPHOSPHORYL DIESTER PHOSPHODIESTERASE"/>
    <property type="match status" value="1"/>
</dbReference>
<dbReference type="GeneID" id="17085655"/>
<evidence type="ECO:0000313" key="6">
    <source>
        <dbReference type="Proteomes" id="UP000030680"/>
    </source>
</evidence>
<dbReference type="InterPro" id="IPR051578">
    <property type="entry name" value="GDPD"/>
</dbReference>
<dbReference type="EMBL" id="KB454544">
    <property type="protein sequence ID" value="EME26699.1"/>
    <property type="molecule type" value="Genomic_DNA"/>
</dbReference>
<dbReference type="PANTHER" id="PTHR22958:SF1">
    <property type="entry name" value="GLYCEROPHOSPHOCHOLINE PHOSPHODIESTERASE GPCPD1"/>
    <property type="match status" value="1"/>
</dbReference>
<protein>
    <submittedName>
        <fullName evidence="5">Glycerophosphoryl diester phosphodiesterase family protein isoform 1</fullName>
    </submittedName>
    <submittedName>
        <fullName evidence="4">Glycerophosphoryl diester phosphodiesterase family protein isoform 2</fullName>
    </submittedName>
</protein>
<dbReference type="GO" id="GO:0046475">
    <property type="term" value="P:glycerophospholipid catabolic process"/>
    <property type="evidence" value="ECO:0007669"/>
    <property type="project" value="TreeGrafter"/>
</dbReference>
<dbReference type="Gene3D" id="3.20.20.190">
    <property type="entry name" value="Phosphatidylinositol (PI) phosphodiesterase"/>
    <property type="match status" value="1"/>
</dbReference>
<dbReference type="GO" id="GO:0008081">
    <property type="term" value="F:phosphoric diester hydrolase activity"/>
    <property type="evidence" value="ECO:0007669"/>
    <property type="project" value="InterPro"/>
</dbReference>
<dbReference type="OrthoDB" id="1058301at2759"/>
<dbReference type="KEGG" id="gsl:Gasu_57030"/>
<evidence type="ECO:0000259" key="3">
    <source>
        <dbReference type="PROSITE" id="PS51704"/>
    </source>
</evidence>
<dbReference type="OMA" id="EDNQPFC"/>
<feature type="compositionally biased region" description="Low complexity" evidence="2">
    <location>
        <begin position="300"/>
        <end position="322"/>
    </location>
</feature>
<accession>M2XTD1</accession>
<feature type="compositionally biased region" description="Basic residues" evidence="2">
    <location>
        <begin position="286"/>
        <end position="299"/>
    </location>
</feature>
<organism evidence="5 6">
    <name type="scientific">Galdieria sulphuraria</name>
    <name type="common">Red alga</name>
    <dbReference type="NCBI Taxonomy" id="130081"/>
    <lineage>
        <taxon>Eukaryota</taxon>
        <taxon>Rhodophyta</taxon>
        <taxon>Bangiophyceae</taxon>
        <taxon>Galdieriales</taxon>
        <taxon>Galdieriaceae</taxon>
        <taxon>Galdieria</taxon>
    </lineage>
</organism>
<dbReference type="EMBL" id="KB454544">
    <property type="protein sequence ID" value="EME26698.1"/>
    <property type="molecule type" value="Genomic_DNA"/>
</dbReference>
<evidence type="ECO:0000313" key="5">
    <source>
        <dbReference type="EMBL" id="EME26699.1"/>
    </source>
</evidence>
<name>M2XTD1_GALSU</name>
<feature type="region of interest" description="Disordered" evidence="2">
    <location>
        <begin position="280"/>
        <end position="333"/>
    </location>
</feature>
<feature type="domain" description="GP-PDE" evidence="3">
    <location>
        <begin position="168"/>
        <end position="523"/>
    </location>
</feature>
<keyword evidence="6" id="KW-1185">Reference proteome</keyword>
<sequence>MTSAELKKSMEPGEQSYMLCLFPGSFRANLSPLKLRLLPNHDGLDDSSLYWKLRGPNDAYYVSHDELCSKRGLYFYSFSDQNLENLDIHIDIIMGKVDSSSCCVVGQCALVSSEFMDTKGLIRRPLISKDILIVGELVFEYLIVRPWLPSVKNMREYLYAIKLNYTLPLLVGHRGKGAHSKSYVQENTLLSFLSATRDKRVKFIELDVQLSADGHPIVFHDFLITRKTQQLDLDDMDIRKVERYPTIAVGSLSLKDFQRMAIYREGAAVTFYDSDHETRESNGYHLRSKTSHGGRRNGTRSHSNSSSRSSSITSDLSGIASHRSSDSDRDDMDEIPSLIEDHLPSLDEVLMKMPVDVGFFLEMKYPCPDYQQRKKLVVPDRNVFVDAVLDCVCKSFVEKKQRTIVFLSFDPDICYLLKCKQEYFPVLLLCSETRFSSDDHFDLRTMDIQNAVNWSIHQKLDGMAILSDILFEKPNIVSELKNNGLKVFCFGAITSQEDKAKNLIKLGVDGLIADNVTCLAKKLCDIL</sequence>
<reference evidence="6" key="1">
    <citation type="journal article" date="2013" name="Science">
        <title>Gene transfer from bacteria and archaea facilitated evolution of an extremophilic eukaryote.</title>
        <authorList>
            <person name="Schonknecht G."/>
            <person name="Chen W.H."/>
            <person name="Ternes C.M."/>
            <person name="Barbier G.G."/>
            <person name="Shrestha R.P."/>
            <person name="Stanke M."/>
            <person name="Brautigam A."/>
            <person name="Baker B.J."/>
            <person name="Banfield J.F."/>
            <person name="Garavito R.M."/>
            <person name="Carr K."/>
            <person name="Wilkerson C."/>
            <person name="Rensing S.A."/>
            <person name="Gagneul D."/>
            <person name="Dickenson N.E."/>
            <person name="Oesterhelt C."/>
            <person name="Lercher M.J."/>
            <person name="Weber A.P."/>
        </authorList>
    </citation>
    <scope>NUCLEOTIDE SEQUENCE [LARGE SCALE GENOMIC DNA]</scope>
    <source>
        <strain evidence="6">074W</strain>
    </source>
</reference>
<dbReference type="RefSeq" id="XP_005703219.1">
    <property type="nucleotide sequence ID" value="XM_005703162.1"/>
</dbReference>
<dbReference type="InterPro" id="IPR030395">
    <property type="entry name" value="GP_PDE_dom"/>
</dbReference>
<dbReference type="Pfam" id="PF03009">
    <property type="entry name" value="GDPD"/>
    <property type="match status" value="1"/>
</dbReference>
<dbReference type="STRING" id="130081.M2XTD1"/>
<proteinExistence type="predicted"/>
<evidence type="ECO:0000256" key="1">
    <source>
        <dbReference type="ARBA" id="ARBA00022801"/>
    </source>
</evidence>
<keyword evidence="1" id="KW-0378">Hydrolase</keyword>
<dbReference type="RefSeq" id="XP_005703218.1">
    <property type="nucleotide sequence ID" value="XM_005703161.1"/>
</dbReference>
<dbReference type="PROSITE" id="PS51704">
    <property type="entry name" value="GP_PDE"/>
    <property type="match status" value="1"/>
</dbReference>
<evidence type="ECO:0000313" key="4">
    <source>
        <dbReference type="EMBL" id="EME26698.1"/>
    </source>
</evidence>
<dbReference type="SUPFAM" id="SSF51695">
    <property type="entry name" value="PLC-like phosphodiesterases"/>
    <property type="match status" value="1"/>
</dbReference>
<dbReference type="Proteomes" id="UP000030680">
    <property type="component" value="Unassembled WGS sequence"/>
</dbReference>
<dbReference type="Gramene" id="EME26698">
    <property type="protein sequence ID" value="EME26698"/>
    <property type="gene ID" value="Gasu_57030"/>
</dbReference>
<dbReference type="AlphaFoldDB" id="M2XTD1"/>
<dbReference type="eggNOG" id="KOG2421">
    <property type="taxonomic scope" value="Eukaryota"/>
</dbReference>
<evidence type="ECO:0000256" key="2">
    <source>
        <dbReference type="SAM" id="MobiDB-lite"/>
    </source>
</evidence>